<evidence type="ECO:0000313" key="1">
    <source>
        <dbReference type="EMBL" id="CAB4643272.1"/>
    </source>
</evidence>
<dbReference type="EMBL" id="CAEZVY010000071">
    <property type="protein sequence ID" value="CAB4643272.1"/>
    <property type="molecule type" value="Genomic_DNA"/>
</dbReference>
<organism evidence="1">
    <name type="scientific">freshwater metagenome</name>
    <dbReference type="NCBI Taxonomy" id="449393"/>
    <lineage>
        <taxon>unclassified sequences</taxon>
        <taxon>metagenomes</taxon>
        <taxon>ecological metagenomes</taxon>
    </lineage>
</organism>
<sequence>MGNPLIAVFLGHIANHLTAATLVEVNVKVGHRNTLGIQESLKNETVFERVKLRNAHGKSRHRSGARPAAGAHSNAVVFGPVNKISHHQEVAGKPHLDNHTDFVISLCCDPLRNTVGISDSKTTVHFFLKETCLRLALWHGEAGHVVGALIKTHRCPLGDQQRVVAGLGELCEELAHLRGCFEIELVRIKFEALGIIQGRTGLHAQQCGVSVSISGSCVVQIIGGHQGQSQVFGQLQQIPNDPLLEAKPVVHDLDEVVIRSENVTELGCCPHSVVVLAKA</sequence>
<reference evidence="1" key="1">
    <citation type="submission" date="2020-05" db="EMBL/GenBank/DDBJ databases">
        <authorList>
            <person name="Chiriac C."/>
            <person name="Salcher M."/>
            <person name="Ghai R."/>
            <person name="Kavagutti S V."/>
        </authorList>
    </citation>
    <scope>NUCLEOTIDE SEQUENCE</scope>
</reference>
<protein>
    <submittedName>
        <fullName evidence="1">Unannotated protein</fullName>
    </submittedName>
</protein>
<accession>A0A6J6K1Q3</accession>
<name>A0A6J6K1Q3_9ZZZZ</name>
<gene>
    <name evidence="1" type="ORF">UFOPK2158_00773</name>
</gene>
<proteinExistence type="predicted"/>
<dbReference type="AlphaFoldDB" id="A0A6J6K1Q3"/>
<dbReference type="AntiFam" id="ANF00080">
    <property type="entry name" value="Shadow ORF (opposite dnaE)"/>
</dbReference>